<dbReference type="PANTHER" id="PTHR11839">
    <property type="entry name" value="UDP/ADP-SUGAR PYROPHOSPHATASE"/>
    <property type="match status" value="1"/>
</dbReference>
<gene>
    <name evidence="10" type="ORF">ACFPIE_00060</name>
</gene>
<dbReference type="Pfam" id="PF00293">
    <property type="entry name" value="NUDIX"/>
    <property type="match status" value="1"/>
</dbReference>
<dbReference type="SUPFAM" id="SSF55811">
    <property type="entry name" value="Nudix"/>
    <property type="match status" value="1"/>
</dbReference>
<proteinExistence type="inferred from homology"/>
<dbReference type="PROSITE" id="PS51462">
    <property type="entry name" value="NUDIX"/>
    <property type="match status" value="1"/>
</dbReference>
<name>A0ABW0FLT8_9CAUL</name>
<dbReference type="Gene3D" id="3.90.79.10">
    <property type="entry name" value="Nucleoside Triphosphate Pyrophosphohydrolase"/>
    <property type="match status" value="1"/>
</dbReference>
<comment type="cofactor">
    <cofactor evidence="2">
        <name>Mg(2+)</name>
        <dbReference type="ChEBI" id="CHEBI:18420"/>
    </cofactor>
</comment>
<evidence type="ECO:0000256" key="3">
    <source>
        <dbReference type="ARBA" id="ARBA00007275"/>
    </source>
</evidence>
<reference evidence="11" key="1">
    <citation type="journal article" date="2019" name="Int. J. Syst. Evol. Microbiol.">
        <title>The Global Catalogue of Microorganisms (GCM) 10K type strain sequencing project: providing services to taxonomists for standard genome sequencing and annotation.</title>
        <authorList>
            <consortium name="The Broad Institute Genomics Platform"/>
            <consortium name="The Broad Institute Genome Sequencing Center for Infectious Disease"/>
            <person name="Wu L."/>
            <person name="Ma J."/>
        </authorList>
    </citation>
    <scope>NUCLEOTIDE SEQUENCE [LARGE SCALE GENOMIC DNA]</scope>
    <source>
        <strain evidence="11">JCM 12125</strain>
    </source>
</reference>
<dbReference type="PROSITE" id="PS00893">
    <property type="entry name" value="NUDIX_BOX"/>
    <property type="match status" value="1"/>
</dbReference>
<dbReference type="InterPro" id="IPR020084">
    <property type="entry name" value="NUDIX_hydrolase_CS"/>
</dbReference>
<evidence type="ECO:0000256" key="8">
    <source>
        <dbReference type="SAM" id="MobiDB-lite"/>
    </source>
</evidence>
<evidence type="ECO:0000256" key="6">
    <source>
        <dbReference type="ARBA" id="ARBA00032162"/>
    </source>
</evidence>
<keyword evidence="5" id="KW-0378">Hydrolase</keyword>
<dbReference type="RefSeq" id="WP_374036382.1">
    <property type="nucleotide sequence ID" value="NZ_CP169082.1"/>
</dbReference>
<dbReference type="EMBL" id="JBHSLF010000001">
    <property type="protein sequence ID" value="MFC5342289.1"/>
    <property type="molecule type" value="Genomic_DNA"/>
</dbReference>
<dbReference type="CDD" id="cd24161">
    <property type="entry name" value="NUDIX_ADPRase_Ndx2"/>
    <property type="match status" value="1"/>
</dbReference>
<accession>A0ABW0FLT8</accession>
<dbReference type="PANTHER" id="PTHR11839:SF18">
    <property type="entry name" value="NUDIX HYDROLASE DOMAIN-CONTAINING PROTEIN"/>
    <property type="match status" value="1"/>
</dbReference>
<evidence type="ECO:0000313" key="11">
    <source>
        <dbReference type="Proteomes" id="UP001596152"/>
    </source>
</evidence>
<organism evidence="10 11">
    <name type="scientific">Brevundimonas staleyi</name>
    <dbReference type="NCBI Taxonomy" id="74326"/>
    <lineage>
        <taxon>Bacteria</taxon>
        <taxon>Pseudomonadati</taxon>
        <taxon>Pseudomonadota</taxon>
        <taxon>Alphaproteobacteria</taxon>
        <taxon>Caulobacterales</taxon>
        <taxon>Caulobacteraceae</taxon>
        <taxon>Brevundimonas</taxon>
    </lineage>
</organism>
<evidence type="ECO:0000259" key="9">
    <source>
        <dbReference type="PROSITE" id="PS51462"/>
    </source>
</evidence>
<dbReference type="InterPro" id="IPR000086">
    <property type="entry name" value="NUDIX_hydrolase_dom"/>
</dbReference>
<evidence type="ECO:0000256" key="4">
    <source>
        <dbReference type="ARBA" id="ARBA00016377"/>
    </source>
</evidence>
<feature type="region of interest" description="Disordered" evidence="8">
    <location>
        <begin position="1"/>
        <end position="34"/>
    </location>
</feature>
<comment type="catalytic activity">
    <reaction evidence="1">
        <text>GDP-alpha-D-mannose + H2O = alpha-D-mannose 1-phosphate + GMP + 2 H(+)</text>
        <dbReference type="Rhea" id="RHEA:27978"/>
        <dbReference type="ChEBI" id="CHEBI:15377"/>
        <dbReference type="ChEBI" id="CHEBI:15378"/>
        <dbReference type="ChEBI" id="CHEBI:57527"/>
        <dbReference type="ChEBI" id="CHEBI:58115"/>
        <dbReference type="ChEBI" id="CHEBI:58409"/>
    </reaction>
</comment>
<protein>
    <recommendedName>
        <fullName evidence="4">GDP-mannose pyrophosphatase</fullName>
    </recommendedName>
    <alternativeName>
        <fullName evidence="6">GDP-mannose hydrolase</fullName>
    </alternativeName>
    <alternativeName>
        <fullName evidence="7">GDPMK</fullName>
    </alternativeName>
</protein>
<evidence type="ECO:0000313" key="10">
    <source>
        <dbReference type="EMBL" id="MFC5342289.1"/>
    </source>
</evidence>
<evidence type="ECO:0000256" key="5">
    <source>
        <dbReference type="ARBA" id="ARBA00022801"/>
    </source>
</evidence>
<evidence type="ECO:0000256" key="2">
    <source>
        <dbReference type="ARBA" id="ARBA00001946"/>
    </source>
</evidence>
<keyword evidence="11" id="KW-1185">Reference proteome</keyword>
<dbReference type="Proteomes" id="UP001596152">
    <property type="component" value="Unassembled WGS sequence"/>
</dbReference>
<evidence type="ECO:0000256" key="7">
    <source>
        <dbReference type="ARBA" id="ARBA00032272"/>
    </source>
</evidence>
<comment type="similarity">
    <text evidence="3">Belongs to the Nudix hydrolase family. NudK subfamily.</text>
</comment>
<evidence type="ECO:0000256" key="1">
    <source>
        <dbReference type="ARBA" id="ARBA00000847"/>
    </source>
</evidence>
<feature type="compositionally biased region" description="Basic and acidic residues" evidence="8">
    <location>
        <begin position="1"/>
        <end position="12"/>
    </location>
</feature>
<feature type="domain" description="Nudix hydrolase" evidence="9">
    <location>
        <begin position="63"/>
        <end position="191"/>
    </location>
</feature>
<sequence length="216" mass="24214">MSDSRDDFDADRPLPVWDPNPPARPRWKSDGETTTFENPWMRLTSHPATAPTGAEATYVVMRPKNLSVGVLPVHADGTVTLVGQARFALANYSWEMPEGGAPYDEDPLEGVKRELAEEAGLVAKSWREVLRMEMSNSITDERAIAWLAWDLSEVEKDPDPTEVIELVRVPFRTLMAEIDRGAVRDTFTVVTALRAYHMARESLIPGWLAHAMLTRV</sequence>
<comment type="caution">
    <text evidence="10">The sequence shown here is derived from an EMBL/GenBank/DDBJ whole genome shotgun (WGS) entry which is preliminary data.</text>
</comment>
<dbReference type="InterPro" id="IPR015797">
    <property type="entry name" value="NUDIX_hydrolase-like_dom_sf"/>
</dbReference>